<dbReference type="GO" id="GO:0032040">
    <property type="term" value="C:small-subunit processome"/>
    <property type="evidence" value="ECO:0007669"/>
    <property type="project" value="TreeGrafter"/>
</dbReference>
<name>A0A4Q2D6C0_9AGAR</name>
<dbReference type="SMART" id="SM01033">
    <property type="entry name" value="BING4CT"/>
    <property type="match status" value="1"/>
</dbReference>
<feature type="compositionally biased region" description="Polar residues" evidence="9">
    <location>
        <begin position="45"/>
        <end position="55"/>
    </location>
</feature>
<keyword evidence="4 8" id="KW-0853">WD repeat</keyword>
<evidence type="ECO:0000313" key="12">
    <source>
        <dbReference type="Proteomes" id="UP000290288"/>
    </source>
</evidence>
<feature type="compositionally biased region" description="Basic and acidic residues" evidence="9">
    <location>
        <begin position="672"/>
        <end position="683"/>
    </location>
</feature>
<dbReference type="Pfam" id="PF00400">
    <property type="entry name" value="WD40"/>
    <property type="match status" value="1"/>
</dbReference>
<dbReference type="OrthoDB" id="10251154at2759"/>
<feature type="region of interest" description="Disordered" evidence="9">
    <location>
        <begin position="1"/>
        <end position="55"/>
    </location>
</feature>
<accession>A0A4Q2D6C0</accession>
<feature type="compositionally biased region" description="Acidic residues" evidence="9">
    <location>
        <begin position="584"/>
        <end position="593"/>
    </location>
</feature>
<dbReference type="InterPro" id="IPR036322">
    <property type="entry name" value="WD40_repeat_dom_sf"/>
</dbReference>
<evidence type="ECO:0000259" key="10">
    <source>
        <dbReference type="SMART" id="SM01033"/>
    </source>
</evidence>
<feature type="region of interest" description="Disordered" evidence="9">
    <location>
        <begin position="651"/>
        <end position="691"/>
    </location>
</feature>
<dbReference type="PANTHER" id="PTHR14085:SF3">
    <property type="entry name" value="WD REPEAT-CONTAINING PROTEIN 46"/>
    <property type="match status" value="1"/>
</dbReference>
<keyword evidence="6" id="KW-0539">Nucleus</keyword>
<dbReference type="Pfam" id="PF08149">
    <property type="entry name" value="BING4CT"/>
    <property type="match status" value="1"/>
</dbReference>
<feature type="compositionally biased region" description="Basic residues" evidence="9">
    <location>
        <begin position="617"/>
        <end position="635"/>
    </location>
</feature>
<evidence type="ECO:0000256" key="9">
    <source>
        <dbReference type="SAM" id="MobiDB-lite"/>
    </source>
</evidence>
<dbReference type="Gene3D" id="2.130.10.10">
    <property type="entry name" value="YVTN repeat-like/Quinoprotein amine dehydrogenase"/>
    <property type="match status" value="2"/>
</dbReference>
<dbReference type="InterPro" id="IPR015943">
    <property type="entry name" value="WD40/YVTN_repeat-like_dom_sf"/>
</dbReference>
<comment type="subcellular location">
    <subcellularLocation>
        <location evidence="2">Nucleus</location>
        <location evidence="2">Nucleolus</location>
    </subcellularLocation>
</comment>
<keyword evidence="12" id="KW-1185">Reference proteome</keyword>
<dbReference type="Proteomes" id="UP000290288">
    <property type="component" value="Unassembled WGS sequence"/>
</dbReference>
<dbReference type="PANTHER" id="PTHR14085">
    <property type="entry name" value="WD-REPEAT PROTEIN BING4"/>
    <property type="match status" value="1"/>
</dbReference>
<keyword evidence="5" id="KW-0677">Repeat</keyword>
<gene>
    <name evidence="11" type="ORF">EST38_g11910</name>
</gene>
<protein>
    <recommendedName>
        <fullName evidence="7">U three protein 7</fullName>
    </recommendedName>
</protein>
<dbReference type="InterPro" id="IPR001680">
    <property type="entry name" value="WD40_rpt"/>
</dbReference>
<evidence type="ECO:0000256" key="1">
    <source>
        <dbReference type="ARBA" id="ARBA00004099"/>
    </source>
</evidence>
<dbReference type="PROSITE" id="PS50294">
    <property type="entry name" value="WD_REPEATS_REGION"/>
    <property type="match status" value="1"/>
</dbReference>
<dbReference type="InterPro" id="IPR040315">
    <property type="entry name" value="WDR46/Utp7"/>
</dbReference>
<dbReference type="SUPFAM" id="SSF50978">
    <property type="entry name" value="WD40 repeat-like"/>
    <property type="match status" value="1"/>
</dbReference>
<evidence type="ECO:0000256" key="7">
    <source>
        <dbReference type="ARBA" id="ARBA00076453"/>
    </source>
</evidence>
<dbReference type="GO" id="GO:0030686">
    <property type="term" value="C:90S preribosome"/>
    <property type="evidence" value="ECO:0007669"/>
    <property type="project" value="TreeGrafter"/>
</dbReference>
<feature type="compositionally biased region" description="Basic and acidic residues" evidence="9">
    <location>
        <begin position="594"/>
        <end position="616"/>
    </location>
</feature>
<evidence type="ECO:0000256" key="2">
    <source>
        <dbReference type="ARBA" id="ARBA00004604"/>
    </source>
</evidence>
<dbReference type="EMBL" id="SDEE01000797">
    <property type="protein sequence ID" value="RXW13944.1"/>
    <property type="molecule type" value="Genomic_DNA"/>
</dbReference>
<evidence type="ECO:0000256" key="8">
    <source>
        <dbReference type="PROSITE-ProRule" id="PRU00221"/>
    </source>
</evidence>
<dbReference type="SMART" id="SM00320">
    <property type="entry name" value="WD40"/>
    <property type="match status" value="1"/>
</dbReference>
<feature type="domain" description="BING4 C-terminal" evidence="10">
    <location>
        <begin position="430"/>
        <end position="509"/>
    </location>
</feature>
<evidence type="ECO:0000256" key="5">
    <source>
        <dbReference type="ARBA" id="ARBA00022737"/>
    </source>
</evidence>
<feature type="repeat" description="WD" evidence="8">
    <location>
        <begin position="337"/>
        <end position="372"/>
    </location>
</feature>
<reference evidence="11 12" key="1">
    <citation type="submission" date="2019-01" db="EMBL/GenBank/DDBJ databases">
        <title>Draft genome sequence of Psathyrella aberdarensis IHI B618.</title>
        <authorList>
            <person name="Buettner E."/>
            <person name="Kellner H."/>
        </authorList>
    </citation>
    <scope>NUCLEOTIDE SEQUENCE [LARGE SCALE GENOMIC DNA]</scope>
    <source>
        <strain evidence="11 12">IHI B618</strain>
    </source>
</reference>
<evidence type="ECO:0000256" key="4">
    <source>
        <dbReference type="ARBA" id="ARBA00022574"/>
    </source>
</evidence>
<evidence type="ECO:0000256" key="6">
    <source>
        <dbReference type="ARBA" id="ARBA00023242"/>
    </source>
</evidence>
<feature type="region of interest" description="Disordered" evidence="9">
    <location>
        <begin position="576"/>
        <end position="638"/>
    </location>
</feature>
<dbReference type="FunFam" id="2.130.10.10:FF:000378">
    <property type="entry name" value="U3 small nucleolar RNA-associated protein 7"/>
    <property type="match status" value="1"/>
</dbReference>
<comment type="caution">
    <text evidence="11">The sequence shown here is derived from an EMBL/GenBank/DDBJ whole genome shotgun (WGS) entry which is preliminary data.</text>
</comment>
<organism evidence="11 12">
    <name type="scientific">Candolleomyces aberdarensis</name>
    <dbReference type="NCBI Taxonomy" id="2316362"/>
    <lineage>
        <taxon>Eukaryota</taxon>
        <taxon>Fungi</taxon>
        <taxon>Dikarya</taxon>
        <taxon>Basidiomycota</taxon>
        <taxon>Agaricomycotina</taxon>
        <taxon>Agaricomycetes</taxon>
        <taxon>Agaricomycetidae</taxon>
        <taxon>Agaricales</taxon>
        <taxon>Agaricineae</taxon>
        <taxon>Psathyrellaceae</taxon>
        <taxon>Candolleomyces</taxon>
    </lineage>
</organism>
<sequence length="691" mass="75019">MDALIARADALKPLSQLKKGKDRESGSGTAKTTQTKGKAKESTSNDDYTLQSISSRASVPKSLTVLPSDPSSSKDAPKYNHIANKKLRDQLVHQHTLNDSLSQTALDTQQGLLALAADDAGSIQLTDPLEKTWRISQDAIQSSVGGEAAKGRRELTFRPGEGAKRMKWTRNGRHLVFISGKGGTRVSSVDWLGGKVNSEVDLLAGSNFSGAGGNGAGGECARDVTFLQDQSFFAVAQKRNVYVYDRDGVEVHRLNNIVDPLRVDFLPWHWLLVATTNTGHLSWTDTTTGTQVAVHRTGLGASHTLTQNLHSAVSYLGHQNGCVTLWTPNLPKPAVQILSHLGPVTSVSINPHDGIGRYLATAGRDGKVKVWDCRNWKGVLREWSVRGAGDVELEWSQKGYLGVLSGGSVNVYHPPHITTSHGASSAPPPLYLTHPVPHRPLTSLRFEPFSDVLAIGHNKGLTSIIVPGAGEPQFDSYEADPFESSKQRREREVKGLLDKIQPDLISLDPSFVGKFDTSSVSASSSSLVATAAQSLLDKSDKAKWGANVHVKQVGVDVPFARMKRVERLGVQGKLDLTETAAGSDDSDNDDDDGDVKMKGADDDDGERPSKKEDKEKKKLRGRNKSLKRYLRKQRKNVVDPQVLAVRAKVERMREEAKARRLQAKQGSGGGEENGRKSALDRFRTGAGAGRR</sequence>
<keyword evidence="3" id="KW-0698">rRNA processing</keyword>
<proteinExistence type="predicted"/>
<comment type="function">
    <text evidence="1">Involved in nucleolar processing of pre-18S ribosomal RNA.</text>
</comment>
<evidence type="ECO:0000256" key="3">
    <source>
        <dbReference type="ARBA" id="ARBA00022552"/>
    </source>
</evidence>
<evidence type="ECO:0000313" key="11">
    <source>
        <dbReference type="EMBL" id="RXW13944.1"/>
    </source>
</evidence>
<dbReference type="GO" id="GO:0000462">
    <property type="term" value="P:maturation of SSU-rRNA from tricistronic rRNA transcript (SSU-rRNA, 5.8S rRNA, LSU-rRNA)"/>
    <property type="evidence" value="ECO:0007669"/>
    <property type="project" value="TreeGrafter"/>
</dbReference>
<dbReference type="PROSITE" id="PS50082">
    <property type="entry name" value="WD_REPEATS_2"/>
    <property type="match status" value="1"/>
</dbReference>
<dbReference type="InterPro" id="IPR012952">
    <property type="entry name" value="BING4_C_dom"/>
</dbReference>
<dbReference type="STRING" id="2316362.A0A4Q2D6C0"/>
<dbReference type="AlphaFoldDB" id="A0A4Q2D6C0"/>